<dbReference type="RefSeq" id="WP_353893288.1">
    <property type="nucleotide sequence ID" value="NZ_CP159485.1"/>
</dbReference>
<comment type="similarity">
    <text evidence="6">Belongs to the methyltransferase superfamily. RNA methyltransferase RsmG family.</text>
</comment>
<sequence>MKFSDRLDMICENLSFDLDTDQVEKLKKYKELLLAWNEKMNLTAIVDEQAIIVKHFIDSMLPASLFTEGKVIDVGTGAGFPIVPLKILKPELDVWGLDALNKRITFLEEVREELGIELNLIHGRAEEYAKKDVSRETFEFATSRAVAPLNILAEYNLPFLKVGGNFVAYKGSNYKEEISDGESALKVLGGEIEDVFQYKLPVTEEQRFAIIIKKVFKTPAKYPRKPGIPKKRPL</sequence>
<dbReference type="PANTHER" id="PTHR31760:SF0">
    <property type="entry name" value="S-ADENOSYL-L-METHIONINE-DEPENDENT METHYLTRANSFERASES SUPERFAMILY PROTEIN"/>
    <property type="match status" value="1"/>
</dbReference>
<dbReference type="SUPFAM" id="SSF53335">
    <property type="entry name" value="S-adenosyl-L-methionine-dependent methyltransferases"/>
    <property type="match status" value="1"/>
</dbReference>
<reference evidence="7" key="1">
    <citation type="journal article" date="2018" name="Antonie Van Leeuwenhoek">
        <title>Proteinivorax hydrogeniformans sp. nov., an anaerobic, haloalkaliphilic bacterium fermenting proteinaceous compounds with high hydrogen production.</title>
        <authorList>
            <person name="Boltyanskaya Y."/>
            <person name="Detkova E."/>
            <person name="Pimenov N."/>
            <person name="Kevbrin V."/>
        </authorList>
    </citation>
    <scope>NUCLEOTIDE SEQUENCE</scope>
    <source>
        <strain evidence="7">Z-710</strain>
    </source>
</reference>
<evidence type="ECO:0000256" key="3">
    <source>
        <dbReference type="ARBA" id="ARBA00022603"/>
    </source>
</evidence>
<feature type="binding site" evidence="6">
    <location>
        <position position="144"/>
    </location>
    <ligand>
        <name>S-adenosyl-L-methionine</name>
        <dbReference type="ChEBI" id="CHEBI:59789"/>
    </ligand>
</feature>
<dbReference type="AlphaFoldDB" id="A0AAU8HT35"/>
<keyword evidence="3 6" id="KW-0489">Methyltransferase</keyword>
<evidence type="ECO:0000256" key="2">
    <source>
        <dbReference type="ARBA" id="ARBA00022552"/>
    </source>
</evidence>
<dbReference type="PIRSF" id="PIRSF003078">
    <property type="entry name" value="GidB"/>
    <property type="match status" value="1"/>
</dbReference>
<reference evidence="7" key="2">
    <citation type="submission" date="2024-06" db="EMBL/GenBank/DDBJ databases">
        <authorList>
            <person name="Petrova K.O."/>
            <person name="Toshchakov S.V."/>
            <person name="Boltjanskaja Y.V."/>
            <person name="Kevbrin V.V."/>
        </authorList>
    </citation>
    <scope>NUCLEOTIDE SEQUENCE</scope>
    <source>
        <strain evidence="7">Z-710</strain>
    </source>
</reference>
<evidence type="ECO:0000256" key="6">
    <source>
        <dbReference type="HAMAP-Rule" id="MF_00074"/>
    </source>
</evidence>
<dbReference type="Pfam" id="PF02527">
    <property type="entry name" value="GidB"/>
    <property type="match status" value="1"/>
</dbReference>
<evidence type="ECO:0000256" key="1">
    <source>
        <dbReference type="ARBA" id="ARBA00022490"/>
    </source>
</evidence>
<dbReference type="EC" id="2.1.1.-" evidence="6"/>
<evidence type="ECO:0000313" key="7">
    <source>
        <dbReference type="EMBL" id="XCI28736.1"/>
    </source>
</evidence>
<gene>
    <name evidence="6 7" type="primary">rsmG</name>
    <name evidence="7" type="ORF">PRVXH_002711</name>
</gene>
<keyword evidence="2 6" id="KW-0698">rRNA processing</keyword>
<name>A0AAU8HT35_9FIRM</name>
<evidence type="ECO:0000256" key="5">
    <source>
        <dbReference type="ARBA" id="ARBA00022691"/>
    </source>
</evidence>
<dbReference type="EMBL" id="CP159485">
    <property type="protein sequence ID" value="XCI28736.1"/>
    <property type="molecule type" value="Genomic_DNA"/>
</dbReference>
<accession>A0AAU8HT35</accession>
<feature type="binding site" evidence="6">
    <location>
        <begin position="125"/>
        <end position="126"/>
    </location>
    <ligand>
        <name>S-adenosyl-L-methionine</name>
        <dbReference type="ChEBI" id="CHEBI:59789"/>
    </ligand>
</feature>
<proteinExistence type="inferred from homology"/>
<dbReference type="NCBIfam" id="TIGR00138">
    <property type="entry name" value="rsmG_gidB"/>
    <property type="match status" value="1"/>
</dbReference>
<evidence type="ECO:0000256" key="4">
    <source>
        <dbReference type="ARBA" id="ARBA00022679"/>
    </source>
</evidence>
<dbReference type="FunFam" id="3.40.50.150:FF:000041">
    <property type="entry name" value="Ribosomal RNA small subunit methyltransferase G"/>
    <property type="match status" value="1"/>
</dbReference>
<protein>
    <recommendedName>
        <fullName evidence="6">Ribosomal RNA small subunit methyltransferase G</fullName>
        <ecNumber evidence="6">2.1.1.-</ecNumber>
    </recommendedName>
    <alternativeName>
        <fullName evidence="6">16S rRNA 7-methylguanosine methyltransferase</fullName>
        <shortName evidence="6">16S rRNA m7G methyltransferase</shortName>
    </alternativeName>
</protein>
<dbReference type="HAMAP" id="MF_00074">
    <property type="entry name" value="16SrRNA_methyltr_G"/>
    <property type="match status" value="1"/>
</dbReference>
<keyword evidence="1 6" id="KW-0963">Cytoplasm</keyword>
<dbReference type="GO" id="GO:0005829">
    <property type="term" value="C:cytosol"/>
    <property type="evidence" value="ECO:0007669"/>
    <property type="project" value="TreeGrafter"/>
</dbReference>
<dbReference type="InterPro" id="IPR029063">
    <property type="entry name" value="SAM-dependent_MTases_sf"/>
</dbReference>
<feature type="binding site" evidence="6">
    <location>
        <position position="75"/>
    </location>
    <ligand>
        <name>S-adenosyl-L-methionine</name>
        <dbReference type="ChEBI" id="CHEBI:59789"/>
    </ligand>
</feature>
<comment type="subcellular location">
    <subcellularLocation>
        <location evidence="6">Cytoplasm</location>
    </subcellularLocation>
</comment>
<dbReference type="GO" id="GO:0070043">
    <property type="term" value="F:rRNA (guanine-N7-)-methyltransferase activity"/>
    <property type="evidence" value="ECO:0007669"/>
    <property type="project" value="UniProtKB-UniRule"/>
</dbReference>
<comment type="caution">
    <text evidence="6">Lacks conserved residue(s) required for the propagation of feature annotation.</text>
</comment>
<dbReference type="InterPro" id="IPR003682">
    <property type="entry name" value="rRNA_ssu_MeTfrase_G"/>
</dbReference>
<feature type="binding site" evidence="6">
    <location>
        <position position="80"/>
    </location>
    <ligand>
        <name>S-adenosyl-L-methionine</name>
        <dbReference type="ChEBI" id="CHEBI:59789"/>
    </ligand>
</feature>
<keyword evidence="4 6" id="KW-0808">Transferase</keyword>
<comment type="function">
    <text evidence="6">Specifically methylates the N7 position of a guanine in 16S rRNA.</text>
</comment>
<organism evidence="7">
    <name type="scientific">Proteinivorax hydrogeniformans</name>
    <dbReference type="NCBI Taxonomy" id="1826727"/>
    <lineage>
        <taxon>Bacteria</taxon>
        <taxon>Bacillati</taxon>
        <taxon>Bacillota</taxon>
        <taxon>Clostridia</taxon>
        <taxon>Eubacteriales</taxon>
        <taxon>Proteinivoracaceae</taxon>
        <taxon>Proteinivorax</taxon>
    </lineage>
</organism>
<keyword evidence="5 6" id="KW-0949">S-adenosyl-L-methionine</keyword>
<dbReference type="Gene3D" id="3.40.50.150">
    <property type="entry name" value="Vaccinia Virus protein VP39"/>
    <property type="match status" value="1"/>
</dbReference>
<dbReference type="PANTHER" id="PTHR31760">
    <property type="entry name" value="S-ADENOSYL-L-METHIONINE-DEPENDENT METHYLTRANSFERASES SUPERFAMILY PROTEIN"/>
    <property type="match status" value="1"/>
</dbReference>